<dbReference type="Proteomes" id="UP000245207">
    <property type="component" value="Unassembled WGS sequence"/>
</dbReference>
<evidence type="ECO:0000313" key="3">
    <source>
        <dbReference type="Proteomes" id="UP000245207"/>
    </source>
</evidence>
<evidence type="ECO:0000259" key="1">
    <source>
        <dbReference type="Pfam" id="PF03478"/>
    </source>
</evidence>
<dbReference type="PANTHER" id="PTHR33127:SF5">
    <property type="entry name" value="TRANSMEMBRANE PROTEIN"/>
    <property type="match status" value="1"/>
</dbReference>
<comment type="caution">
    <text evidence="2">The sequence shown here is derived from an EMBL/GenBank/DDBJ whole genome shotgun (WGS) entry which is preliminary data.</text>
</comment>
<dbReference type="PANTHER" id="PTHR33127">
    <property type="entry name" value="TRANSMEMBRANE PROTEIN"/>
    <property type="match status" value="1"/>
</dbReference>
<proteinExistence type="predicted"/>
<organism evidence="2 3">
    <name type="scientific">Artemisia annua</name>
    <name type="common">Sweet wormwood</name>
    <dbReference type="NCBI Taxonomy" id="35608"/>
    <lineage>
        <taxon>Eukaryota</taxon>
        <taxon>Viridiplantae</taxon>
        <taxon>Streptophyta</taxon>
        <taxon>Embryophyta</taxon>
        <taxon>Tracheophyta</taxon>
        <taxon>Spermatophyta</taxon>
        <taxon>Magnoliopsida</taxon>
        <taxon>eudicotyledons</taxon>
        <taxon>Gunneridae</taxon>
        <taxon>Pentapetalae</taxon>
        <taxon>asterids</taxon>
        <taxon>campanulids</taxon>
        <taxon>Asterales</taxon>
        <taxon>Asteraceae</taxon>
        <taxon>Asteroideae</taxon>
        <taxon>Anthemideae</taxon>
        <taxon>Artemisiinae</taxon>
        <taxon>Artemisia</taxon>
    </lineage>
</organism>
<dbReference type="EMBL" id="PKPP01032235">
    <property type="protein sequence ID" value="PWA17129.1"/>
    <property type="molecule type" value="Genomic_DNA"/>
</dbReference>
<sequence length="303" mass="34973">MVFDKYRGIISFTDPMFGDKYFIKTPQKLIGDLRIHYCKYGWLLIEKYETTKERNSFVFFNPFTGDIRELPEVEPFASSFCFSAPPTSPNCMVVELGNYDSTSWGIYILYVSPKPPLGTVGVGNADAGSDPSLRYPTFYGGNLYASLADGRLVFLEKIEDVDSSSRLILVKSPRSCRGPSTRYFLVNCDQHVLLVIMCEFGESIEVFKFNDLTKEWEEINSLGRYMIIISDTTCLCIEAKMREMENKIYFSRLHSESEKIVFYSLETGRYHISDGKNIKESFEDFFGTKYHLYPHTWIEPSWS</sequence>
<accession>A0A2U1K943</accession>
<gene>
    <name evidence="2" type="ORF">CTI12_AA630340</name>
</gene>
<dbReference type="AlphaFoldDB" id="A0A2U1K943"/>
<keyword evidence="3" id="KW-1185">Reference proteome</keyword>
<dbReference type="InterPro" id="IPR005174">
    <property type="entry name" value="KIB1-4_b-propeller"/>
</dbReference>
<name>A0A2U1K943_ARTAN</name>
<dbReference type="OrthoDB" id="1863935at2759"/>
<dbReference type="Pfam" id="PF03478">
    <property type="entry name" value="Beta-prop_KIB1-4"/>
    <property type="match status" value="1"/>
</dbReference>
<protein>
    <recommendedName>
        <fullName evidence="1">KIB1-4 beta-propeller domain-containing protein</fullName>
    </recommendedName>
</protein>
<evidence type="ECO:0000313" key="2">
    <source>
        <dbReference type="EMBL" id="PWA17129.1"/>
    </source>
</evidence>
<reference evidence="2 3" key="1">
    <citation type="journal article" date="2018" name="Mol. Plant">
        <title>The genome of Artemisia annua provides insight into the evolution of Asteraceae family and artemisinin biosynthesis.</title>
        <authorList>
            <person name="Shen Q."/>
            <person name="Zhang L."/>
            <person name="Liao Z."/>
            <person name="Wang S."/>
            <person name="Yan T."/>
            <person name="Shi P."/>
            <person name="Liu M."/>
            <person name="Fu X."/>
            <person name="Pan Q."/>
            <person name="Wang Y."/>
            <person name="Lv Z."/>
            <person name="Lu X."/>
            <person name="Zhang F."/>
            <person name="Jiang W."/>
            <person name="Ma Y."/>
            <person name="Chen M."/>
            <person name="Hao X."/>
            <person name="Li L."/>
            <person name="Tang Y."/>
            <person name="Lv G."/>
            <person name="Zhou Y."/>
            <person name="Sun X."/>
            <person name="Brodelius P.E."/>
            <person name="Rose J.K.C."/>
            <person name="Tang K."/>
        </authorList>
    </citation>
    <scope>NUCLEOTIDE SEQUENCE [LARGE SCALE GENOMIC DNA]</scope>
    <source>
        <strain evidence="3">cv. Huhao1</strain>
        <tissue evidence="2">Leaf</tissue>
    </source>
</reference>
<feature type="domain" description="KIB1-4 beta-propeller" evidence="1">
    <location>
        <begin position="20"/>
        <end position="263"/>
    </location>
</feature>